<organism evidence="9 10">
    <name type="scientific">Streptomyces lucensis JCM 4490</name>
    <dbReference type="NCBI Taxonomy" id="1306176"/>
    <lineage>
        <taxon>Bacteria</taxon>
        <taxon>Bacillati</taxon>
        <taxon>Actinomycetota</taxon>
        <taxon>Actinomycetes</taxon>
        <taxon>Kitasatosporales</taxon>
        <taxon>Streptomycetaceae</taxon>
        <taxon>Streptomyces</taxon>
    </lineage>
</organism>
<dbReference type="NCBIfam" id="TIGR00247">
    <property type="entry name" value="endolytic transglycosylase MltG"/>
    <property type="match status" value="1"/>
</dbReference>
<keyword evidence="1 7" id="KW-1003">Cell membrane</keyword>
<feature type="compositionally biased region" description="Basic and acidic residues" evidence="8">
    <location>
        <begin position="144"/>
        <end position="154"/>
    </location>
</feature>
<dbReference type="RefSeq" id="WP_190015761.1">
    <property type="nucleotide sequence ID" value="NZ_BMUE01000005.1"/>
</dbReference>
<feature type="transmembrane region" description="Helical" evidence="7">
    <location>
        <begin position="198"/>
        <end position="221"/>
    </location>
</feature>
<evidence type="ECO:0000256" key="7">
    <source>
        <dbReference type="HAMAP-Rule" id="MF_02065"/>
    </source>
</evidence>
<dbReference type="EMBL" id="BMUE01000005">
    <property type="protein sequence ID" value="GGW50652.1"/>
    <property type="molecule type" value="Genomic_DNA"/>
</dbReference>
<dbReference type="Pfam" id="PF02618">
    <property type="entry name" value="YceG"/>
    <property type="match status" value="1"/>
</dbReference>
<comment type="catalytic activity">
    <reaction evidence="7">
        <text>a peptidoglycan chain = a peptidoglycan chain with N-acetyl-1,6-anhydromuramyl-[peptide] at the reducing end + a peptidoglycan chain with N-acetylglucosamine at the non-reducing end.</text>
        <dbReference type="EC" id="4.2.2.29"/>
    </reaction>
</comment>
<evidence type="ECO:0000313" key="10">
    <source>
        <dbReference type="Proteomes" id="UP000620224"/>
    </source>
</evidence>
<keyword evidence="10" id="KW-1185">Reference proteome</keyword>
<dbReference type="GO" id="GO:0071555">
    <property type="term" value="P:cell wall organization"/>
    <property type="evidence" value="ECO:0007669"/>
    <property type="project" value="UniProtKB-KW"/>
</dbReference>
<dbReference type="GO" id="GO:0008932">
    <property type="term" value="F:lytic endotransglycosylase activity"/>
    <property type="evidence" value="ECO:0007669"/>
    <property type="project" value="UniProtKB-UniRule"/>
</dbReference>
<keyword evidence="4 7" id="KW-0472">Membrane</keyword>
<reference evidence="9 10" key="1">
    <citation type="journal article" date="2014" name="Int. J. Syst. Evol. Microbiol.">
        <title>Complete genome sequence of Corynebacterium casei LMG S-19264T (=DSM 44701T), isolated from a smear-ripened cheese.</title>
        <authorList>
            <consortium name="US DOE Joint Genome Institute (JGI-PGF)"/>
            <person name="Walter F."/>
            <person name="Albersmeier A."/>
            <person name="Kalinowski J."/>
            <person name="Ruckert C."/>
        </authorList>
    </citation>
    <scope>NUCLEOTIDE SEQUENCE [LARGE SCALE GENOMIC DNA]</scope>
    <source>
        <strain evidence="9 10">JCM 4490</strain>
    </source>
</reference>
<feature type="compositionally biased region" description="Low complexity" evidence="8">
    <location>
        <begin position="57"/>
        <end position="71"/>
    </location>
</feature>
<feature type="site" description="Important for catalytic activity" evidence="7">
    <location>
        <position position="429"/>
    </location>
</feature>
<evidence type="ECO:0000256" key="5">
    <source>
        <dbReference type="ARBA" id="ARBA00023239"/>
    </source>
</evidence>
<dbReference type="GO" id="GO:0009252">
    <property type="term" value="P:peptidoglycan biosynthetic process"/>
    <property type="evidence" value="ECO:0007669"/>
    <property type="project" value="UniProtKB-UniRule"/>
</dbReference>
<keyword evidence="5 7" id="KW-0456">Lyase</keyword>
<evidence type="ECO:0000256" key="3">
    <source>
        <dbReference type="ARBA" id="ARBA00022989"/>
    </source>
</evidence>
<evidence type="ECO:0000256" key="1">
    <source>
        <dbReference type="ARBA" id="ARBA00022475"/>
    </source>
</evidence>
<feature type="region of interest" description="Disordered" evidence="8">
    <location>
        <begin position="1"/>
        <end position="193"/>
    </location>
</feature>
<dbReference type="AlphaFoldDB" id="A0A918J6Q5"/>
<comment type="caution">
    <text evidence="9">The sequence shown here is derived from an EMBL/GenBank/DDBJ whole genome shotgun (WGS) entry which is preliminary data.</text>
</comment>
<proteinExistence type="inferred from homology"/>
<feature type="compositionally biased region" description="Acidic residues" evidence="8">
    <location>
        <begin position="155"/>
        <end position="175"/>
    </location>
</feature>
<dbReference type="HAMAP" id="MF_02065">
    <property type="entry name" value="MltG"/>
    <property type="match status" value="1"/>
</dbReference>
<dbReference type="GO" id="GO:0005886">
    <property type="term" value="C:plasma membrane"/>
    <property type="evidence" value="ECO:0007669"/>
    <property type="project" value="UniProtKB-SubCell"/>
</dbReference>
<evidence type="ECO:0000256" key="2">
    <source>
        <dbReference type="ARBA" id="ARBA00022692"/>
    </source>
</evidence>
<gene>
    <name evidence="7" type="primary">mltG</name>
    <name evidence="9" type="ORF">GCM10010503_29590</name>
</gene>
<sequence length="553" mass="61216">MTEYGRGPGSEPWHPQDPLYGDGGWEGQQAHVGPQSAYGGRPQHPHPQEPQHGEWNQQHPGYDGQQYQYYDEQGHGGYDQQLAGHTQQQYHQDAWQAGNTHGHVPYAADPNDPYNQQPVAYGGEQPDLYGTADAYPPPQPPGRRQPEPEARPEPAADEEEPAPLEEDGRDDDEEHELQSRRDRRGKGRKPVKDKKRRTGCACMVVVLVFGGGLGGVGYFGYKFYQNRFAPAPDYAGSGNGHEVTVSITKGDGGWEIGQKLKEAGVVESAAAFVSALQANPKGKSLQDGVYTLEKEMSAASAVELMLSPKSRSNLIIAEGRRNIEIYGLIDKRVGVAAGTTARVAKKEYKHLGLPAWALNHPNLKDPLEGFLYPSSYAVTKGQKPEAVLKGMVSQATAKYRELGLEKKAKVLGLDGPWQLLTVASLAQAEGTSHDDFRKMAEVVYNRLTPDNPQTYGRLEFDSTYNYVKNQSKIDLSIAELRRYDNPYNTYFSKGLPPGPIDNPGEEALRGALDPTDDGWYYFISMDGKTSKFTRTLDEHNKLVEEWNASRKKS</sequence>
<dbReference type="InterPro" id="IPR003770">
    <property type="entry name" value="MLTG-like"/>
</dbReference>
<keyword evidence="6 7" id="KW-0961">Cell wall biogenesis/degradation</keyword>
<dbReference type="PANTHER" id="PTHR30518">
    <property type="entry name" value="ENDOLYTIC MUREIN TRANSGLYCOSYLASE"/>
    <property type="match status" value="1"/>
</dbReference>
<evidence type="ECO:0000256" key="8">
    <source>
        <dbReference type="SAM" id="MobiDB-lite"/>
    </source>
</evidence>
<evidence type="ECO:0000256" key="6">
    <source>
        <dbReference type="ARBA" id="ARBA00023316"/>
    </source>
</evidence>
<feature type="compositionally biased region" description="Basic residues" evidence="8">
    <location>
        <begin position="181"/>
        <end position="193"/>
    </location>
</feature>
<comment type="similarity">
    <text evidence="7">Belongs to the transglycosylase MltG family.</text>
</comment>
<protein>
    <recommendedName>
        <fullName evidence="7">Endolytic murein transglycosylase</fullName>
        <ecNumber evidence="7">4.2.2.29</ecNumber>
    </recommendedName>
    <alternativeName>
        <fullName evidence="7">Peptidoglycan lytic transglycosylase</fullName>
    </alternativeName>
    <alternativeName>
        <fullName evidence="7">Peptidoglycan polymerization terminase</fullName>
    </alternativeName>
</protein>
<dbReference type="PANTHER" id="PTHR30518:SF2">
    <property type="entry name" value="ENDOLYTIC MUREIN TRANSGLYCOSYLASE"/>
    <property type="match status" value="1"/>
</dbReference>
<name>A0A918J6Q5_9ACTN</name>
<dbReference type="EC" id="4.2.2.29" evidence="7"/>
<evidence type="ECO:0000256" key="4">
    <source>
        <dbReference type="ARBA" id="ARBA00023136"/>
    </source>
</evidence>
<keyword evidence="2 7" id="KW-0812">Transmembrane</keyword>
<comment type="function">
    <text evidence="7">Functions as a peptidoglycan terminase that cleaves nascent peptidoglycan strands endolytically to terminate their elongation.</text>
</comment>
<dbReference type="Gene3D" id="3.30.1490.480">
    <property type="entry name" value="Endolytic murein transglycosylase"/>
    <property type="match status" value="1"/>
</dbReference>
<dbReference type="Proteomes" id="UP000620224">
    <property type="component" value="Unassembled WGS sequence"/>
</dbReference>
<evidence type="ECO:0000313" key="9">
    <source>
        <dbReference type="EMBL" id="GGW50652.1"/>
    </source>
</evidence>
<accession>A0A918J6Q5</accession>
<comment type="subcellular location">
    <subcellularLocation>
        <location evidence="7">Cell membrane</location>
        <topology evidence="7">Single-pass membrane protein</topology>
    </subcellularLocation>
</comment>
<keyword evidence="3 7" id="KW-1133">Transmembrane helix</keyword>